<keyword evidence="2" id="KW-1185">Reference proteome</keyword>
<organism evidence="1 2">
    <name type="scientific">Aspergillus melleus</name>
    <dbReference type="NCBI Taxonomy" id="138277"/>
    <lineage>
        <taxon>Eukaryota</taxon>
        <taxon>Fungi</taxon>
        <taxon>Dikarya</taxon>
        <taxon>Ascomycota</taxon>
        <taxon>Pezizomycotina</taxon>
        <taxon>Eurotiomycetes</taxon>
        <taxon>Eurotiomycetidae</taxon>
        <taxon>Eurotiales</taxon>
        <taxon>Aspergillaceae</taxon>
        <taxon>Aspergillus</taxon>
        <taxon>Aspergillus subgen. Circumdati</taxon>
    </lineage>
</organism>
<gene>
    <name evidence="1" type="ORF">N8T08_007745</name>
</gene>
<sequence>MNAVVIHTPGSPNVLQVIQRPIPQPTSGQVRIKVKAFGLNRSEMFTRQGHSPVQFPRILGIEAVGVIDAVATGLERQFPLGSPVATAMGGMGRAYDGGYAEYTCVPAKQVQIVTSSLPWAVLGALPEMLQTAWGALMRSLSLRAGERVLIRGGTTSVGLAAAAIAKTHGAFVASTTRKGERAALLREYGVDEVWVDDGALAAQFTRADTEQFDKVLELVGTATLADSLRCVKKGGTVSVTGIVGNQWYLEKVNPMELIPSETKLTVYSGSDEDFMATPLNELVNMVEDGRLKVRVGRVFQMEEIVEAHECMERDEAQGKLVVLP</sequence>
<evidence type="ECO:0000313" key="2">
    <source>
        <dbReference type="Proteomes" id="UP001177260"/>
    </source>
</evidence>
<reference evidence="1 2" key="1">
    <citation type="journal article" date="2023" name="ACS Omega">
        <title>Identification of the Neoaspergillic Acid Biosynthesis Gene Cluster by Establishing an In Vitro CRISPR-Ribonucleoprotein Genetic System in Aspergillus melleus.</title>
        <authorList>
            <person name="Yuan B."/>
            <person name="Grau M.F."/>
            <person name="Murata R.M."/>
            <person name="Torok T."/>
            <person name="Venkateswaran K."/>
            <person name="Stajich J.E."/>
            <person name="Wang C.C.C."/>
        </authorList>
    </citation>
    <scope>NUCLEOTIDE SEQUENCE [LARGE SCALE GENOMIC DNA]</scope>
    <source>
        <strain evidence="1 2">IMV 1140</strain>
    </source>
</reference>
<evidence type="ECO:0000313" key="1">
    <source>
        <dbReference type="EMBL" id="KAK1149068.1"/>
    </source>
</evidence>
<dbReference type="Proteomes" id="UP001177260">
    <property type="component" value="Unassembled WGS sequence"/>
</dbReference>
<dbReference type="EMBL" id="JAOPJF010000005">
    <property type="protein sequence ID" value="KAK1149068.1"/>
    <property type="molecule type" value="Genomic_DNA"/>
</dbReference>
<protein>
    <submittedName>
        <fullName evidence="1">Uncharacterized protein</fullName>
    </submittedName>
</protein>
<proteinExistence type="predicted"/>
<comment type="caution">
    <text evidence="1">The sequence shown here is derived from an EMBL/GenBank/DDBJ whole genome shotgun (WGS) entry which is preliminary data.</text>
</comment>
<name>A0ACC3BEN9_9EURO</name>
<accession>A0ACC3BEN9</accession>